<gene>
    <name evidence="1" type="ORF">LMANV2_340073</name>
</gene>
<proteinExistence type="predicted"/>
<evidence type="ECO:0000313" key="1">
    <source>
        <dbReference type="EMBL" id="SOR61866.1"/>
    </source>
</evidence>
<organism evidence="1 2">
    <name type="scientific">Leptospira interrogans serovar Manilae</name>
    <dbReference type="NCBI Taxonomy" id="214675"/>
    <lineage>
        <taxon>Bacteria</taxon>
        <taxon>Pseudomonadati</taxon>
        <taxon>Spirochaetota</taxon>
        <taxon>Spirochaetia</taxon>
        <taxon>Leptospirales</taxon>
        <taxon>Leptospiraceae</taxon>
        <taxon>Leptospira</taxon>
    </lineage>
</organism>
<sequence length="42" mass="5063">MVVLTFKESIYKVQISTFFRIKVPYAKFTYENTIRKTQQMAL</sequence>
<reference evidence="1 2" key="1">
    <citation type="submission" date="2017-11" db="EMBL/GenBank/DDBJ databases">
        <authorList>
            <person name="Lechat P."/>
        </authorList>
    </citation>
    <scope>NUCLEOTIDE SEQUENCE [LARGE SCALE GENOMIC DNA]</scope>
    <source>
        <strain evidence="1">L495</strain>
    </source>
</reference>
<accession>A0AAQ1SNZ6</accession>
<dbReference type="AlphaFoldDB" id="A0AAQ1SNZ6"/>
<comment type="caution">
    <text evidence="1">The sequence shown here is derived from an EMBL/GenBank/DDBJ whole genome shotgun (WGS) entry which is preliminary data.</text>
</comment>
<dbReference type="EMBL" id="OEJX01000028">
    <property type="protein sequence ID" value="SOR61866.1"/>
    <property type="molecule type" value="Genomic_DNA"/>
</dbReference>
<dbReference type="Proteomes" id="UP000234460">
    <property type="component" value="Chromosome LMANV2"/>
</dbReference>
<protein>
    <submittedName>
        <fullName evidence="1">Uncharacterized protein</fullName>
    </submittedName>
</protein>
<evidence type="ECO:0000313" key="2">
    <source>
        <dbReference type="Proteomes" id="UP000234460"/>
    </source>
</evidence>
<name>A0AAQ1SNZ6_LEPIR</name>